<keyword evidence="5 7" id="KW-1133">Transmembrane helix</keyword>
<feature type="transmembrane region" description="Helical" evidence="7">
    <location>
        <begin position="72"/>
        <end position="97"/>
    </location>
</feature>
<comment type="caution">
    <text evidence="8">The sequence shown here is derived from an EMBL/GenBank/DDBJ whole genome shotgun (WGS) entry which is preliminary data.</text>
</comment>
<evidence type="ECO:0000256" key="1">
    <source>
        <dbReference type="ARBA" id="ARBA00004651"/>
    </source>
</evidence>
<evidence type="ECO:0000313" key="9">
    <source>
        <dbReference type="Proteomes" id="UP001556631"/>
    </source>
</evidence>
<feature type="transmembrane region" description="Helical" evidence="7">
    <location>
        <begin position="109"/>
        <end position="128"/>
    </location>
</feature>
<sequence length="188" mass="19211">MEVGHGVGVDLGLLVLRLVLGGFVAAHGIQKLTYWWGGTGLAGSTAEFRADGFMGGVWTALLAGLTQVGAGALLVLGLLTPAAAAGIIGVMTVATTVKVRVGFWSQDGGFEYPLFLALLGVGLSWTGPGGWSLDRVVGLTGYLADHDVATWVSLAATVLGIGAALLLRVVLHRDELEQHPVPTTGGVA</sequence>
<comment type="subcellular location">
    <subcellularLocation>
        <location evidence="1">Cell membrane</location>
        <topology evidence="1">Multi-pass membrane protein</topology>
    </subcellularLocation>
</comment>
<name>A0ABV3T2Q9_9ACTN</name>
<dbReference type="Proteomes" id="UP001556631">
    <property type="component" value="Unassembled WGS sequence"/>
</dbReference>
<keyword evidence="3" id="KW-1003">Cell membrane</keyword>
<protein>
    <submittedName>
        <fullName evidence="8">DoxX family protein</fullName>
    </submittedName>
</protein>
<keyword evidence="9" id="KW-1185">Reference proteome</keyword>
<accession>A0ABV3T2Q9</accession>
<reference evidence="8 9" key="1">
    <citation type="submission" date="2024-07" db="EMBL/GenBank/DDBJ databases">
        <authorList>
            <person name="Lee S."/>
            <person name="Kang M."/>
        </authorList>
    </citation>
    <scope>NUCLEOTIDE SEQUENCE [LARGE SCALE GENOMIC DNA]</scope>
    <source>
        <strain evidence="8 9">DS6</strain>
    </source>
</reference>
<evidence type="ECO:0000313" key="8">
    <source>
        <dbReference type="EMBL" id="MEX0428530.1"/>
    </source>
</evidence>
<dbReference type="EMBL" id="JBFPJR010000022">
    <property type="protein sequence ID" value="MEX0428530.1"/>
    <property type="molecule type" value="Genomic_DNA"/>
</dbReference>
<comment type="similarity">
    <text evidence="2">Belongs to the DoxX family.</text>
</comment>
<keyword evidence="4 7" id="KW-0812">Transmembrane</keyword>
<evidence type="ECO:0000256" key="4">
    <source>
        <dbReference type="ARBA" id="ARBA00022692"/>
    </source>
</evidence>
<evidence type="ECO:0000256" key="2">
    <source>
        <dbReference type="ARBA" id="ARBA00006679"/>
    </source>
</evidence>
<feature type="transmembrane region" description="Helical" evidence="7">
    <location>
        <begin position="7"/>
        <end position="29"/>
    </location>
</feature>
<evidence type="ECO:0000256" key="5">
    <source>
        <dbReference type="ARBA" id="ARBA00022989"/>
    </source>
</evidence>
<dbReference type="InterPro" id="IPR051907">
    <property type="entry name" value="DoxX-like_oxidoreductase"/>
</dbReference>
<keyword evidence="6 7" id="KW-0472">Membrane</keyword>
<evidence type="ECO:0000256" key="6">
    <source>
        <dbReference type="ARBA" id="ARBA00023136"/>
    </source>
</evidence>
<evidence type="ECO:0000256" key="7">
    <source>
        <dbReference type="SAM" id="Phobius"/>
    </source>
</evidence>
<proteinExistence type="inferred from homology"/>
<dbReference type="InterPro" id="IPR032808">
    <property type="entry name" value="DoxX"/>
</dbReference>
<dbReference type="PANTHER" id="PTHR33452:SF1">
    <property type="entry name" value="INNER MEMBRANE PROTEIN YPHA-RELATED"/>
    <property type="match status" value="1"/>
</dbReference>
<dbReference type="RefSeq" id="WP_367994501.1">
    <property type="nucleotide sequence ID" value="NZ_JBFPJR010000022.1"/>
</dbReference>
<organism evidence="8 9">
    <name type="scientific">Nocardioides eburneus</name>
    <dbReference type="NCBI Taxonomy" id="3231482"/>
    <lineage>
        <taxon>Bacteria</taxon>
        <taxon>Bacillati</taxon>
        <taxon>Actinomycetota</taxon>
        <taxon>Actinomycetes</taxon>
        <taxon>Propionibacteriales</taxon>
        <taxon>Nocardioidaceae</taxon>
        <taxon>Nocardioides</taxon>
    </lineage>
</organism>
<evidence type="ECO:0000256" key="3">
    <source>
        <dbReference type="ARBA" id="ARBA00022475"/>
    </source>
</evidence>
<dbReference type="Pfam" id="PF07681">
    <property type="entry name" value="DoxX"/>
    <property type="match status" value="1"/>
</dbReference>
<feature type="transmembrane region" description="Helical" evidence="7">
    <location>
        <begin position="148"/>
        <end position="171"/>
    </location>
</feature>
<dbReference type="PANTHER" id="PTHR33452">
    <property type="entry name" value="OXIDOREDUCTASE CATD-RELATED"/>
    <property type="match status" value="1"/>
</dbReference>
<gene>
    <name evidence="8" type="ORF">AB3X52_12940</name>
</gene>